<accession>A0A8J2HYU0</accession>
<dbReference type="PANTHER" id="PTHR12461">
    <property type="entry name" value="HYPOXIA-INDUCIBLE FACTOR 1 ALPHA INHIBITOR-RELATED"/>
    <property type="match status" value="1"/>
</dbReference>
<dbReference type="PROSITE" id="PS51184">
    <property type="entry name" value="JMJC"/>
    <property type="match status" value="1"/>
</dbReference>
<reference evidence="2" key="1">
    <citation type="submission" date="2021-05" db="EMBL/GenBank/DDBJ databases">
        <authorList>
            <person name="Stam R."/>
        </authorList>
    </citation>
    <scope>NUCLEOTIDE SEQUENCE</scope>
    <source>
        <strain evidence="2">CS162</strain>
    </source>
</reference>
<gene>
    <name evidence="2" type="ORF">ALTATR162_LOCUS4649</name>
</gene>
<dbReference type="RefSeq" id="XP_043168199.1">
    <property type="nucleotide sequence ID" value="XM_043312264.1"/>
</dbReference>
<dbReference type="Gene3D" id="2.60.120.650">
    <property type="entry name" value="Cupin"/>
    <property type="match status" value="1"/>
</dbReference>
<proteinExistence type="predicted"/>
<keyword evidence="3" id="KW-1185">Reference proteome</keyword>
<feature type="domain" description="JmjC" evidence="1">
    <location>
        <begin position="167"/>
        <end position="325"/>
    </location>
</feature>
<comment type="caution">
    <text evidence="2">The sequence shown here is derived from an EMBL/GenBank/DDBJ whole genome shotgun (WGS) entry which is preliminary data.</text>
</comment>
<evidence type="ECO:0000259" key="1">
    <source>
        <dbReference type="PROSITE" id="PS51184"/>
    </source>
</evidence>
<organism evidence="2 3">
    <name type="scientific">Alternaria atra</name>
    <dbReference type="NCBI Taxonomy" id="119953"/>
    <lineage>
        <taxon>Eukaryota</taxon>
        <taxon>Fungi</taxon>
        <taxon>Dikarya</taxon>
        <taxon>Ascomycota</taxon>
        <taxon>Pezizomycotina</taxon>
        <taxon>Dothideomycetes</taxon>
        <taxon>Pleosporomycetidae</taxon>
        <taxon>Pleosporales</taxon>
        <taxon>Pleosporineae</taxon>
        <taxon>Pleosporaceae</taxon>
        <taxon>Alternaria</taxon>
        <taxon>Alternaria sect. Ulocladioides</taxon>
    </lineage>
</organism>
<dbReference type="AlphaFoldDB" id="A0A8J2HYU0"/>
<name>A0A8J2HYU0_9PLEO</name>
<sequence length="325" mass="36654">MLKKAPGVPRHWIRRPDSRLVLDRRFHLLGHKEYLDKKKQLSITNFDSDYPAVFKEAFLDIPAVGKWFQKLRKTQEGLTNEKYQKHETERDELHDTSRYPQELNTAYLEQFGDAIVPLELTRASANSNSRNETFERFEAPLSLLLQHISAAETQDTSLYLAQHSLADLPAPLQEDLPTPSFFLSHLNARGDIYASSLWMGRPPTRTPLHRDPNPNLFVQLAGKKTVRLMQPEVGRMVYENVRQKVHGAGGDANIRGEEMMQGGEMEGLENAVWNNDVEEDMAGVTGVETTLSSGDALYIPYGWWHAIRGVGKGANASVGAAYDLV</sequence>
<dbReference type="InterPro" id="IPR041667">
    <property type="entry name" value="Cupin_8"/>
</dbReference>
<protein>
    <recommendedName>
        <fullName evidence="1">JmjC domain-containing protein</fullName>
    </recommendedName>
</protein>
<dbReference type="Pfam" id="PF13621">
    <property type="entry name" value="Cupin_8"/>
    <property type="match status" value="1"/>
</dbReference>
<dbReference type="Proteomes" id="UP000676310">
    <property type="component" value="Unassembled WGS sequence"/>
</dbReference>
<dbReference type="GeneID" id="67016339"/>
<dbReference type="InterPro" id="IPR003347">
    <property type="entry name" value="JmjC_dom"/>
</dbReference>
<dbReference type="SUPFAM" id="SSF51197">
    <property type="entry name" value="Clavaminate synthase-like"/>
    <property type="match status" value="1"/>
</dbReference>
<dbReference type="OrthoDB" id="263283at2759"/>
<evidence type="ECO:0000313" key="2">
    <source>
        <dbReference type="EMBL" id="CAG5156856.1"/>
    </source>
</evidence>
<dbReference type="EMBL" id="CAJRGZ010000017">
    <property type="protein sequence ID" value="CAG5156856.1"/>
    <property type="molecule type" value="Genomic_DNA"/>
</dbReference>
<evidence type="ECO:0000313" key="3">
    <source>
        <dbReference type="Proteomes" id="UP000676310"/>
    </source>
</evidence>
<dbReference type="PANTHER" id="PTHR12461:SF105">
    <property type="entry name" value="HYPOXIA-INDUCIBLE FACTOR 1-ALPHA INHIBITOR"/>
    <property type="match status" value="1"/>
</dbReference>